<evidence type="ECO:0000313" key="1">
    <source>
        <dbReference type="EMBL" id="QOV43066.1"/>
    </source>
</evidence>
<sequence>MTLPTEITNCVLCRDLADTWWRTGSIDGTEEFVAARAFGLHVQEGHPDVLRPADGCDTCRAVLAILSAPFSPPGETITHPDGSRLHPSQLHFARHVLQDMREIAS</sequence>
<keyword evidence="2" id="KW-1185">Reference proteome</keyword>
<gene>
    <name evidence="1" type="ORF">IPT68_25290</name>
</gene>
<dbReference type="EMBL" id="CP063374">
    <property type="protein sequence ID" value="QOV43066.1"/>
    <property type="molecule type" value="Genomic_DNA"/>
</dbReference>
<accession>A0A7M2T351</accession>
<proteinExistence type="predicted"/>
<dbReference type="RefSeq" id="WP_189696656.1">
    <property type="nucleotide sequence ID" value="NZ_BMTA01000002.1"/>
</dbReference>
<dbReference type="KEGG" id="schf:IPT68_25290"/>
<dbReference type="Proteomes" id="UP000594008">
    <property type="component" value="Chromosome"/>
</dbReference>
<reference evidence="1 2" key="1">
    <citation type="submission" date="2020-10" db="EMBL/GenBank/DDBJ databases">
        <title>Streptomyces chromofuscus complate genome analysis.</title>
        <authorList>
            <person name="Anwar N."/>
        </authorList>
    </citation>
    <scope>NUCLEOTIDE SEQUENCE [LARGE SCALE GENOMIC DNA]</scope>
    <source>
        <strain evidence="1 2">DSM 40273</strain>
    </source>
</reference>
<dbReference type="AlphaFoldDB" id="A0A7M2T351"/>
<protein>
    <submittedName>
        <fullName evidence="1">Uncharacterized protein</fullName>
    </submittedName>
</protein>
<name>A0A7M2T351_STRCW</name>
<organism evidence="1 2">
    <name type="scientific">Streptomyces chromofuscus</name>
    <dbReference type="NCBI Taxonomy" id="42881"/>
    <lineage>
        <taxon>Bacteria</taxon>
        <taxon>Bacillati</taxon>
        <taxon>Actinomycetota</taxon>
        <taxon>Actinomycetes</taxon>
        <taxon>Kitasatosporales</taxon>
        <taxon>Streptomycetaceae</taxon>
        <taxon>Streptomyces</taxon>
    </lineage>
</organism>
<evidence type="ECO:0000313" key="2">
    <source>
        <dbReference type="Proteomes" id="UP000594008"/>
    </source>
</evidence>